<dbReference type="STRING" id="6526.A0A2C9LZ88"/>
<evidence type="ECO:0000313" key="6">
    <source>
        <dbReference type="EnsemblMetazoa" id="BGLB036709-PA"/>
    </source>
</evidence>
<evidence type="ECO:0000259" key="4">
    <source>
        <dbReference type="Pfam" id="PF17791"/>
    </source>
</evidence>
<dbReference type="InterPro" id="IPR041588">
    <property type="entry name" value="Integrase_H2C2"/>
</dbReference>
<evidence type="ECO:0000256" key="2">
    <source>
        <dbReference type="ARBA" id="ARBA00022966"/>
    </source>
</evidence>
<reference evidence="6" key="1">
    <citation type="submission" date="2020-05" db="UniProtKB">
        <authorList>
            <consortium name="EnsemblMetazoa"/>
        </authorList>
    </citation>
    <scope>IDENTIFICATION</scope>
    <source>
        <strain evidence="6">BB02</strain>
    </source>
</reference>
<name>A0A2C9LZ88_BIOGL</name>
<keyword evidence="3" id="KW-0175">Coiled coil</keyword>
<accession>A0A2C9LZ88</accession>
<dbReference type="Proteomes" id="UP000076420">
    <property type="component" value="Unassembled WGS sequence"/>
</dbReference>
<protein>
    <recommendedName>
        <fullName evidence="8">Integrase zinc-binding domain-containing protein</fullName>
    </recommendedName>
</protein>
<keyword evidence="1" id="KW-0732">Signal</keyword>
<dbReference type="Pfam" id="PF17791">
    <property type="entry name" value="MG3"/>
    <property type="match status" value="1"/>
</dbReference>
<evidence type="ECO:0000256" key="3">
    <source>
        <dbReference type="SAM" id="Coils"/>
    </source>
</evidence>
<proteinExistence type="predicted"/>
<dbReference type="Gene3D" id="2.60.40.1930">
    <property type="match status" value="1"/>
</dbReference>
<dbReference type="InterPro" id="IPR013783">
    <property type="entry name" value="Ig-like_fold"/>
</dbReference>
<dbReference type="InterPro" id="IPR050473">
    <property type="entry name" value="A2M/Complement_sys"/>
</dbReference>
<evidence type="ECO:0008006" key="8">
    <source>
        <dbReference type="Google" id="ProtNLM"/>
    </source>
</evidence>
<sequence>MPPILRKYMLNLIHKSHLGIVKCKQRAREVMFWPGMNSDIEVTVRDCSRCAEHQNQNVSEPLMPTKKPDLPYSMVGCDLFYFEGKRVKDPNGRGVIELSLQLAKQVVFGDWTITVKTKGTETSKTFTVQEYKLPKYEVMITSPPFGIISDPVLPITVKAIYTFGQPVSKGTVDVVITLVYSLKPEIKISGLLNKDGEFTLQVSSKQLLGLVSNGQRDLNYQSFKINANVTETDTGRNEGSSVTIIYYKTPLQLTFLGISPNNFKPGLGYTAYLEVKKKDDTLFTLAEASQIRLLINVTYTVQLSKEEMAQLEKELNISKSNIDNTSGTDEKQLLIRPGFIPYYDKTKTLILTINDPIRTVPDNGLIPINLDIPMEAESVSIEVNGLEPFAVEKAYKSVSKMKSPTGTYLQLKVPTETPKVGSTIKVTAVATEVITKLNFQVS</sequence>
<dbReference type="KEGG" id="bgt:106051424"/>
<evidence type="ECO:0000259" key="5">
    <source>
        <dbReference type="Pfam" id="PF17921"/>
    </source>
</evidence>
<feature type="coiled-coil region" evidence="3">
    <location>
        <begin position="301"/>
        <end position="328"/>
    </location>
</feature>
<dbReference type="Pfam" id="PF17921">
    <property type="entry name" value="Integrase_H2C2"/>
    <property type="match status" value="1"/>
</dbReference>
<dbReference type="Gene3D" id="1.10.340.70">
    <property type="match status" value="1"/>
</dbReference>
<evidence type="ECO:0000256" key="1">
    <source>
        <dbReference type="ARBA" id="ARBA00022729"/>
    </source>
</evidence>
<dbReference type="AlphaFoldDB" id="A0A2C9LZ88"/>
<dbReference type="EnsemblMetazoa" id="BGLB036709-RA">
    <property type="protein sequence ID" value="BGLB036709-PA"/>
    <property type="gene ID" value="BGLB036709"/>
</dbReference>
<feature type="domain" description="Integrase zinc-binding" evidence="5">
    <location>
        <begin position="2"/>
        <end position="55"/>
    </location>
</feature>
<organism evidence="6 7">
    <name type="scientific">Biomphalaria glabrata</name>
    <name type="common">Bloodfluke planorb</name>
    <name type="synonym">Freshwater snail</name>
    <dbReference type="NCBI Taxonomy" id="6526"/>
    <lineage>
        <taxon>Eukaryota</taxon>
        <taxon>Metazoa</taxon>
        <taxon>Spiralia</taxon>
        <taxon>Lophotrochozoa</taxon>
        <taxon>Mollusca</taxon>
        <taxon>Gastropoda</taxon>
        <taxon>Heterobranchia</taxon>
        <taxon>Euthyneura</taxon>
        <taxon>Panpulmonata</taxon>
        <taxon>Hygrophila</taxon>
        <taxon>Lymnaeoidea</taxon>
        <taxon>Planorbidae</taxon>
        <taxon>Biomphalaria</taxon>
    </lineage>
</organism>
<dbReference type="VEuPathDB" id="VectorBase:BGLB036709"/>
<dbReference type="PANTHER" id="PTHR11412:SF136">
    <property type="entry name" value="CD109 ANTIGEN"/>
    <property type="match status" value="1"/>
</dbReference>
<dbReference type="VEuPathDB" id="VectorBase:BGLAX_030437"/>
<feature type="domain" description="Macroglobulin" evidence="4">
    <location>
        <begin position="130"/>
        <end position="206"/>
    </location>
</feature>
<evidence type="ECO:0000313" key="7">
    <source>
        <dbReference type="Proteomes" id="UP000076420"/>
    </source>
</evidence>
<dbReference type="Gene3D" id="2.60.40.10">
    <property type="entry name" value="Immunoglobulins"/>
    <property type="match status" value="1"/>
</dbReference>
<gene>
    <name evidence="6" type="primary">106051424</name>
</gene>
<dbReference type="InterPro" id="IPR041555">
    <property type="entry name" value="MG3"/>
</dbReference>
<dbReference type="PANTHER" id="PTHR11412">
    <property type="entry name" value="MACROGLOBULIN / COMPLEMENT"/>
    <property type="match status" value="1"/>
</dbReference>
<dbReference type="Gene3D" id="2.60.40.1940">
    <property type="match status" value="1"/>
</dbReference>
<keyword evidence="2" id="KW-0882">Thioester bond</keyword>